<dbReference type="Pfam" id="PF00990">
    <property type="entry name" value="GGDEF"/>
    <property type="match status" value="1"/>
</dbReference>
<dbReference type="InterPro" id="IPR035919">
    <property type="entry name" value="EAL_sf"/>
</dbReference>
<evidence type="ECO:0000259" key="3">
    <source>
        <dbReference type="PROSITE" id="PS50110"/>
    </source>
</evidence>
<dbReference type="SUPFAM" id="SSF52172">
    <property type="entry name" value="CheY-like"/>
    <property type="match status" value="1"/>
</dbReference>
<dbReference type="InterPro" id="IPR001633">
    <property type="entry name" value="EAL_dom"/>
</dbReference>
<dbReference type="RefSeq" id="WP_187736878.1">
    <property type="nucleotide sequence ID" value="NZ_CP060790.1"/>
</dbReference>
<dbReference type="CDD" id="cd01948">
    <property type="entry name" value="EAL"/>
    <property type="match status" value="1"/>
</dbReference>
<dbReference type="Gene3D" id="3.40.50.2300">
    <property type="match status" value="1"/>
</dbReference>
<dbReference type="InterPro" id="IPR021800">
    <property type="entry name" value="DUF3369"/>
</dbReference>
<feature type="domain" description="Response regulatory" evidence="3">
    <location>
        <begin position="38"/>
        <end position="162"/>
    </location>
</feature>
<dbReference type="GO" id="GO:0000160">
    <property type="term" value="P:phosphorelay signal transduction system"/>
    <property type="evidence" value="ECO:0007669"/>
    <property type="project" value="InterPro"/>
</dbReference>
<dbReference type="SUPFAM" id="SSF55073">
    <property type="entry name" value="Nucleotide cyclase"/>
    <property type="match status" value="1"/>
</dbReference>
<dbReference type="GO" id="GO:0071111">
    <property type="term" value="F:cyclic-guanylate-specific phosphodiesterase activity"/>
    <property type="evidence" value="ECO:0007669"/>
    <property type="project" value="InterPro"/>
</dbReference>
<name>A0A7H0HH81_9BURK</name>
<dbReference type="Pfam" id="PF11849">
    <property type="entry name" value="DUF3369"/>
    <property type="match status" value="1"/>
</dbReference>
<feature type="region of interest" description="Disordered" evidence="2">
    <location>
        <begin position="1"/>
        <end position="30"/>
    </location>
</feature>
<dbReference type="Proteomes" id="UP000516057">
    <property type="component" value="Chromosome"/>
</dbReference>
<feature type="modified residue" description="4-aspartylphosphate" evidence="1">
    <location>
        <position position="93"/>
    </location>
</feature>
<dbReference type="EMBL" id="CP060790">
    <property type="protein sequence ID" value="QNP59897.1"/>
    <property type="molecule type" value="Genomic_DNA"/>
</dbReference>
<dbReference type="InterPro" id="IPR001789">
    <property type="entry name" value="Sig_transdc_resp-reg_receiver"/>
</dbReference>
<dbReference type="InterPro" id="IPR029787">
    <property type="entry name" value="Nucleotide_cyclase"/>
</dbReference>
<sequence>METDNATVPEPSQDDFAFAPEDAAAPPAPTNARQGVLTLLTVDDDPDFQHSLRLAIGNFRFQGHSINLLSAHSATQAAQILASRPDVAVIVLDIVMETDDAGLRLVKSVREVLGNAEVRIVLVTGQPGVMSMQTSLSLLDISDYWLKTDLTYERLHGILTSNLRTWEQIHALKRARQGLQTIVEASNSLTRSRDLSDFSCRMVRELSRLLGLEPDGVMCVQESPGPDPHMARIVGAAGRFTAYVAQALADLAEEDIRNLLLQSLREQRNVDTGTSQVLFFPGSERSPHAAAYLATGRLLDATERELLSVFASNIHSGLINVSLTSRLDRLAYEDGTLGLPNANALLREVESVLAIETPRDRALLFIDLDRYAQSCLSLGIEQGDLMLQKMSQRLQRVFPPPCVVTRLHDDTFGILGQTAMLRAECIGQLESVDPDHPTHPPFISVNAARIDLDRYEGTAHGAMAMGTLLLQRARTQGMSQWVDYENGMERESNRRFTQSRDLYHALHNNEIRIALQPQVDLASGAVIGAEALARWTRADGSQVPPSEFIPIAEACGLIVPLGRQIIELACQALAALRDAGHSRLPIAVNVSPLQLVHRSFPQELAATLARHGVDPAMLEIEITESSAMEDHLANGEMLARLRSAGFPIAIDDFGTGYSSLGHLRQLPATTLKVDRCFVAEIGKTHNRLAIADMIVLLGQRLNMRVLAEGVETREQAEWLMQRQCPAAQGYLFGAPEALPAFLRRLEGRPAHTA</sequence>
<keyword evidence="1" id="KW-0597">Phosphoprotein</keyword>
<dbReference type="InterPro" id="IPR050706">
    <property type="entry name" value="Cyclic-di-GMP_PDE-like"/>
</dbReference>
<keyword evidence="6" id="KW-1185">Reference proteome</keyword>
<protein>
    <submittedName>
        <fullName evidence="5">EAL domain-containing protein</fullName>
    </submittedName>
</protein>
<dbReference type="Gene3D" id="3.30.70.270">
    <property type="match status" value="1"/>
</dbReference>
<dbReference type="SUPFAM" id="SSF141868">
    <property type="entry name" value="EAL domain-like"/>
    <property type="match status" value="1"/>
</dbReference>
<accession>A0A7H0HH81</accession>
<organism evidence="5 6">
    <name type="scientific">Paenacidovorax monticola</name>
    <dbReference type="NCBI Taxonomy" id="1926868"/>
    <lineage>
        <taxon>Bacteria</taxon>
        <taxon>Pseudomonadati</taxon>
        <taxon>Pseudomonadota</taxon>
        <taxon>Betaproteobacteria</taxon>
        <taxon>Burkholderiales</taxon>
        <taxon>Comamonadaceae</taxon>
        <taxon>Paenacidovorax</taxon>
    </lineage>
</organism>
<dbReference type="Pfam" id="PF00563">
    <property type="entry name" value="EAL"/>
    <property type="match status" value="1"/>
</dbReference>
<proteinExistence type="predicted"/>
<dbReference type="SMART" id="SM00052">
    <property type="entry name" value="EAL"/>
    <property type="match status" value="1"/>
</dbReference>
<dbReference type="PROSITE" id="PS50110">
    <property type="entry name" value="RESPONSE_REGULATORY"/>
    <property type="match status" value="1"/>
</dbReference>
<evidence type="ECO:0000259" key="4">
    <source>
        <dbReference type="PROSITE" id="PS50883"/>
    </source>
</evidence>
<feature type="domain" description="EAL" evidence="4">
    <location>
        <begin position="495"/>
        <end position="749"/>
    </location>
</feature>
<dbReference type="AlphaFoldDB" id="A0A7H0HH81"/>
<reference evidence="5 6" key="1">
    <citation type="submission" date="2020-08" db="EMBL/GenBank/DDBJ databases">
        <title>Genome sequence of Acidovorax monticola KACC 19171T.</title>
        <authorList>
            <person name="Hyun D.-W."/>
            <person name="Bae J.-W."/>
        </authorList>
    </citation>
    <scope>NUCLEOTIDE SEQUENCE [LARGE SCALE GENOMIC DNA]</scope>
    <source>
        <strain evidence="5 6">KACC 19171</strain>
    </source>
</reference>
<dbReference type="PANTHER" id="PTHR33121:SF70">
    <property type="entry name" value="SIGNALING PROTEIN YKOW"/>
    <property type="match status" value="1"/>
</dbReference>
<feature type="compositionally biased region" description="Low complexity" evidence="2">
    <location>
        <begin position="14"/>
        <end position="25"/>
    </location>
</feature>
<dbReference type="PROSITE" id="PS50883">
    <property type="entry name" value="EAL"/>
    <property type="match status" value="1"/>
</dbReference>
<evidence type="ECO:0000313" key="6">
    <source>
        <dbReference type="Proteomes" id="UP000516057"/>
    </source>
</evidence>
<dbReference type="InterPro" id="IPR000160">
    <property type="entry name" value="GGDEF_dom"/>
</dbReference>
<gene>
    <name evidence="5" type="ORF">H9L24_02710</name>
</gene>
<evidence type="ECO:0000256" key="2">
    <source>
        <dbReference type="SAM" id="MobiDB-lite"/>
    </source>
</evidence>
<dbReference type="SMART" id="SM00267">
    <property type="entry name" value="GGDEF"/>
    <property type="match status" value="1"/>
</dbReference>
<evidence type="ECO:0000313" key="5">
    <source>
        <dbReference type="EMBL" id="QNP59897.1"/>
    </source>
</evidence>
<dbReference type="KEGG" id="amon:H9L24_02710"/>
<dbReference type="InterPro" id="IPR011006">
    <property type="entry name" value="CheY-like_superfamily"/>
</dbReference>
<dbReference type="InterPro" id="IPR043128">
    <property type="entry name" value="Rev_trsase/Diguanyl_cyclase"/>
</dbReference>
<evidence type="ECO:0000256" key="1">
    <source>
        <dbReference type="PROSITE-ProRule" id="PRU00169"/>
    </source>
</evidence>
<dbReference type="PANTHER" id="PTHR33121">
    <property type="entry name" value="CYCLIC DI-GMP PHOSPHODIESTERASE PDEF"/>
    <property type="match status" value="1"/>
</dbReference>
<dbReference type="Gene3D" id="3.20.20.450">
    <property type="entry name" value="EAL domain"/>
    <property type="match status" value="1"/>
</dbReference>